<feature type="binding site" evidence="17">
    <location>
        <position position="328"/>
    </location>
    <ligand>
        <name>Zn(2+)</name>
        <dbReference type="ChEBI" id="CHEBI:29105"/>
        <label>1</label>
    </ligand>
</feature>
<dbReference type="EC" id="1.-.-.-" evidence="16"/>
<gene>
    <name evidence="21" type="ORF">PBRASI_LOCUS4503</name>
</gene>
<dbReference type="InterPro" id="IPR014430">
    <property type="entry name" value="Scs7"/>
</dbReference>
<accession>A0A9N9ANJ3</accession>
<dbReference type="FunFam" id="3.10.120.10:FF:000007">
    <property type="entry name" value="Sulfite oxidase, mitochondrial"/>
    <property type="match status" value="1"/>
</dbReference>
<dbReference type="Pfam" id="PF00173">
    <property type="entry name" value="Cyt-b5"/>
    <property type="match status" value="1"/>
</dbReference>
<feature type="binding site" evidence="17">
    <location>
        <position position="246"/>
    </location>
    <ligand>
        <name>Zn(2+)</name>
        <dbReference type="ChEBI" id="CHEBI:29105"/>
        <label>1</label>
    </ligand>
</feature>
<evidence type="ECO:0000256" key="18">
    <source>
        <dbReference type="PIRSR" id="PIRSR005149-50"/>
    </source>
</evidence>
<feature type="binding site" evidence="17">
    <location>
        <position position="348"/>
    </location>
    <ligand>
        <name>Zn(2+)</name>
        <dbReference type="ChEBI" id="CHEBI:29105"/>
        <label>1</label>
    </ligand>
</feature>
<feature type="binding site" description="axial binding residue" evidence="18">
    <location>
        <position position="68"/>
    </location>
    <ligand>
        <name>heme</name>
        <dbReference type="ChEBI" id="CHEBI:30413"/>
    </ligand>
    <ligandPart>
        <name>Fe</name>
        <dbReference type="ChEBI" id="CHEBI:18248"/>
    </ligandPart>
</feature>
<dbReference type="PANTHER" id="PTHR12863:SF1">
    <property type="entry name" value="FATTY ACID 2-HYDROXYLASE"/>
    <property type="match status" value="1"/>
</dbReference>
<dbReference type="GO" id="GO:0080132">
    <property type="term" value="F:fatty acid 2-hydroxylase activity"/>
    <property type="evidence" value="ECO:0007669"/>
    <property type="project" value="InterPro"/>
</dbReference>
<dbReference type="OrthoDB" id="2204368at2759"/>
<evidence type="ECO:0000256" key="11">
    <source>
        <dbReference type="ARBA" id="ARBA00023002"/>
    </source>
</evidence>
<comment type="similarity">
    <text evidence="2 16">Belongs to the sterol desaturase family. SCS7 subfamily.</text>
</comment>
<dbReference type="EMBL" id="CAJVPI010000471">
    <property type="protein sequence ID" value="CAG8539267.1"/>
    <property type="molecule type" value="Genomic_DNA"/>
</dbReference>
<comment type="cofactor">
    <cofactor evidence="18">
        <name>Fe cation</name>
        <dbReference type="ChEBI" id="CHEBI:24875"/>
    </cofactor>
</comment>
<evidence type="ECO:0000256" key="8">
    <source>
        <dbReference type="ARBA" id="ARBA00022832"/>
    </source>
</evidence>
<evidence type="ECO:0000256" key="17">
    <source>
        <dbReference type="PIRSR" id="PIRSR005149-1"/>
    </source>
</evidence>
<dbReference type="Proteomes" id="UP000789739">
    <property type="component" value="Unassembled WGS sequence"/>
</dbReference>
<evidence type="ECO:0000259" key="20">
    <source>
        <dbReference type="PROSITE" id="PS50255"/>
    </source>
</evidence>
<keyword evidence="3 16" id="KW-0444">Lipid biosynthesis</keyword>
<sequence>MPGRMLYRYTREEVAKHNVPDDLWVIFNNRVYDVSEFAVDHPGGADLIQEWGGREVSKIMTDSFSHKHSEAAYEVLAELCIGDVVNGNCNETSGFDDNTNGVENGRTINKINKLADGINNGATRTSNYNFEDFYSTDTNVDADYEKLKFLNLNEPLFTQMLNSKFTKDFYLKQVHQPRHLSYSARLFENNILEMLTKTPWYVIPIIWVPFSLYNLSIAYEGLEATSTGVWFVIGMTIWSMLEYMLHRFLFHLDYYLPDNQYALCIHFALHGIHHYLPMDRFRLVMPPVLGISLAIPILRATYVIFPNFIAHAAVAGIVFGYVCYDMTHYHLHHARPFTMHLREMKTYHLAHHYKNYELGYGITSKFWDKAFGTLLR</sequence>
<dbReference type="GO" id="GO:0006633">
    <property type="term" value="P:fatty acid biosynthetic process"/>
    <property type="evidence" value="ECO:0007669"/>
    <property type="project" value="UniProtKB-KW"/>
</dbReference>
<dbReference type="GO" id="GO:0005506">
    <property type="term" value="F:iron ion binding"/>
    <property type="evidence" value="ECO:0007669"/>
    <property type="project" value="UniProtKB-UniRule"/>
</dbReference>
<keyword evidence="14 16" id="KW-0472">Membrane</keyword>
<keyword evidence="5 19" id="KW-0812">Transmembrane</keyword>
<evidence type="ECO:0000313" key="22">
    <source>
        <dbReference type="Proteomes" id="UP000789739"/>
    </source>
</evidence>
<keyword evidence="8 16" id="KW-0276">Fatty acid metabolism</keyword>
<evidence type="ECO:0000256" key="1">
    <source>
        <dbReference type="ARBA" id="ARBA00004477"/>
    </source>
</evidence>
<evidence type="ECO:0000256" key="7">
    <source>
        <dbReference type="ARBA" id="ARBA00022824"/>
    </source>
</evidence>
<evidence type="ECO:0000256" key="9">
    <source>
        <dbReference type="ARBA" id="ARBA00022833"/>
    </source>
</evidence>
<organism evidence="21 22">
    <name type="scientific">Paraglomus brasilianum</name>
    <dbReference type="NCBI Taxonomy" id="144538"/>
    <lineage>
        <taxon>Eukaryota</taxon>
        <taxon>Fungi</taxon>
        <taxon>Fungi incertae sedis</taxon>
        <taxon>Mucoromycota</taxon>
        <taxon>Glomeromycotina</taxon>
        <taxon>Glomeromycetes</taxon>
        <taxon>Paraglomerales</taxon>
        <taxon>Paraglomeraceae</taxon>
        <taxon>Paraglomus</taxon>
    </lineage>
</organism>
<evidence type="ECO:0000256" key="13">
    <source>
        <dbReference type="ARBA" id="ARBA00023098"/>
    </source>
</evidence>
<feature type="binding site" evidence="17">
    <location>
        <position position="351"/>
    </location>
    <ligand>
        <name>Zn(2+)</name>
        <dbReference type="ChEBI" id="CHEBI:29105"/>
        <label>1</label>
    </ligand>
</feature>
<feature type="binding site" evidence="17">
    <location>
        <position position="273"/>
    </location>
    <ligand>
        <name>Zn(2+)</name>
        <dbReference type="ChEBI" id="CHEBI:29105"/>
        <label>1</label>
    </ligand>
</feature>
<dbReference type="PIRSF" id="PIRSF005149">
    <property type="entry name" value="IPC-B_HD"/>
    <property type="match status" value="1"/>
</dbReference>
<feature type="binding site" evidence="17">
    <location>
        <position position="332"/>
    </location>
    <ligand>
        <name>Zn(2+)</name>
        <dbReference type="ChEBI" id="CHEBI:29105"/>
        <label>1</label>
    </ligand>
</feature>
<dbReference type="GO" id="GO:0005789">
    <property type="term" value="C:endoplasmic reticulum membrane"/>
    <property type="evidence" value="ECO:0007669"/>
    <property type="project" value="UniProtKB-SubCell"/>
</dbReference>
<comment type="function">
    <text evidence="16">Ceramide hydroxylase involved in the hydroxylation of sphingolipid-associated very long chain fatty acids. Postulated to hydroxylate the very long chain fatty acid of dihydroceramides and phytoceramides at C-2.</text>
</comment>
<evidence type="ECO:0000256" key="4">
    <source>
        <dbReference type="ARBA" id="ARBA00022617"/>
    </source>
</evidence>
<evidence type="ECO:0000256" key="19">
    <source>
        <dbReference type="SAM" id="Phobius"/>
    </source>
</evidence>
<feature type="transmembrane region" description="Helical" evidence="19">
    <location>
        <begin position="308"/>
        <end position="327"/>
    </location>
</feature>
<feature type="binding site" evidence="17">
    <location>
        <position position="270"/>
    </location>
    <ligand>
        <name>Zn(2+)</name>
        <dbReference type="ChEBI" id="CHEBI:29105"/>
        <label>1</label>
    </ligand>
</feature>
<comment type="subcellular location">
    <subcellularLocation>
        <location evidence="1">Endoplasmic reticulum membrane</location>
        <topology evidence="1">Multi-pass membrane protein</topology>
    </subcellularLocation>
</comment>
<feature type="binding site" evidence="17">
    <location>
        <position position="251"/>
    </location>
    <ligand>
        <name>Zn(2+)</name>
        <dbReference type="ChEBI" id="CHEBI:29105"/>
        <label>1</label>
    </ligand>
</feature>
<comment type="cofactor">
    <cofactor evidence="16 17">
        <name>Zn(2+)</name>
        <dbReference type="ChEBI" id="CHEBI:29105"/>
    </cofactor>
    <text evidence="16 17">Binds 2 Zn(2+) ions per subunit that likely form a catalytic dimetal center.</text>
</comment>
<dbReference type="PANTHER" id="PTHR12863">
    <property type="entry name" value="FATTY ACID HYDROXYLASE"/>
    <property type="match status" value="1"/>
</dbReference>
<evidence type="ECO:0000256" key="14">
    <source>
        <dbReference type="ARBA" id="ARBA00023136"/>
    </source>
</evidence>
<keyword evidence="6 16" id="KW-0479">Metal-binding</keyword>
<comment type="caution">
    <text evidence="21">The sequence shown here is derived from an EMBL/GenBank/DDBJ whole genome shotgun (WGS) entry which is preliminary data.</text>
</comment>
<name>A0A9N9ANJ3_9GLOM</name>
<keyword evidence="12 16" id="KW-0408">Iron</keyword>
<keyword evidence="10 19" id="KW-1133">Transmembrane helix</keyword>
<keyword evidence="9 17" id="KW-0862">Zinc</keyword>
<evidence type="ECO:0000256" key="10">
    <source>
        <dbReference type="ARBA" id="ARBA00022989"/>
    </source>
</evidence>
<feature type="transmembrane region" description="Helical" evidence="19">
    <location>
        <begin position="228"/>
        <end position="245"/>
    </location>
</feature>
<keyword evidence="4 18" id="KW-0349">Heme</keyword>
<keyword evidence="11 16" id="KW-0560">Oxidoreductase</keyword>
<feature type="domain" description="Cytochrome b5 heme-binding" evidence="20">
    <location>
        <begin position="6"/>
        <end position="85"/>
    </location>
</feature>
<evidence type="ECO:0000256" key="12">
    <source>
        <dbReference type="ARBA" id="ARBA00023004"/>
    </source>
</evidence>
<feature type="binding site" evidence="17">
    <location>
        <position position="352"/>
    </location>
    <ligand>
        <name>Zn(2+)</name>
        <dbReference type="ChEBI" id="CHEBI:29105"/>
        <label>1</label>
    </ligand>
</feature>
<dbReference type="InterPro" id="IPR036400">
    <property type="entry name" value="Cyt_B5-like_heme/steroid_sf"/>
</dbReference>
<evidence type="ECO:0000256" key="16">
    <source>
        <dbReference type="PIRNR" id="PIRNR005149"/>
    </source>
</evidence>
<dbReference type="Gene3D" id="3.10.120.10">
    <property type="entry name" value="Cytochrome b5-like heme/steroid binding domain"/>
    <property type="match status" value="1"/>
</dbReference>
<keyword evidence="7 16" id="KW-0256">Endoplasmic reticulum</keyword>
<dbReference type="AlphaFoldDB" id="A0A9N9ANJ3"/>
<dbReference type="SMART" id="SM01117">
    <property type="entry name" value="Cyt-b5"/>
    <property type="match status" value="1"/>
</dbReference>
<evidence type="ECO:0000313" key="21">
    <source>
        <dbReference type="EMBL" id="CAG8539267.1"/>
    </source>
</evidence>
<protein>
    <recommendedName>
        <fullName evidence="16">Ceramide very long chain fatty acid hydroxylase</fullName>
        <ecNumber evidence="16">1.-.-.-</ecNumber>
    </recommendedName>
</protein>
<dbReference type="InterPro" id="IPR006694">
    <property type="entry name" value="Fatty_acid_hydroxylase"/>
</dbReference>
<feature type="binding site" description="axial binding residue" evidence="18">
    <location>
        <position position="41"/>
    </location>
    <ligand>
        <name>heme</name>
        <dbReference type="ChEBI" id="CHEBI:30413"/>
    </ligand>
    <ligandPart>
        <name>Fe</name>
        <dbReference type="ChEBI" id="CHEBI:18248"/>
    </ligandPart>
</feature>
<feature type="transmembrane region" description="Helical" evidence="19">
    <location>
        <begin position="200"/>
        <end position="222"/>
    </location>
</feature>
<keyword evidence="13 16" id="KW-0443">Lipid metabolism</keyword>
<keyword evidence="15 16" id="KW-0275">Fatty acid biosynthesis</keyword>
<evidence type="ECO:0000256" key="15">
    <source>
        <dbReference type="ARBA" id="ARBA00023160"/>
    </source>
</evidence>
<dbReference type="SUPFAM" id="SSF55856">
    <property type="entry name" value="Cytochrome b5-like heme/steroid binding domain"/>
    <property type="match status" value="1"/>
</dbReference>
<evidence type="ECO:0000256" key="5">
    <source>
        <dbReference type="ARBA" id="ARBA00022692"/>
    </source>
</evidence>
<reference evidence="21" key="1">
    <citation type="submission" date="2021-06" db="EMBL/GenBank/DDBJ databases">
        <authorList>
            <person name="Kallberg Y."/>
            <person name="Tangrot J."/>
            <person name="Rosling A."/>
        </authorList>
    </citation>
    <scope>NUCLEOTIDE SEQUENCE</scope>
    <source>
        <strain evidence="21">BR232B</strain>
    </source>
</reference>
<dbReference type="Pfam" id="PF04116">
    <property type="entry name" value="FA_hydroxylase"/>
    <property type="match status" value="1"/>
</dbReference>
<dbReference type="PROSITE" id="PS50255">
    <property type="entry name" value="CYTOCHROME_B5_2"/>
    <property type="match status" value="1"/>
</dbReference>
<evidence type="ECO:0000256" key="3">
    <source>
        <dbReference type="ARBA" id="ARBA00022516"/>
    </source>
</evidence>
<dbReference type="InterPro" id="IPR001199">
    <property type="entry name" value="Cyt_B5-like_heme/steroid-bd"/>
</dbReference>
<evidence type="ECO:0000256" key="2">
    <source>
        <dbReference type="ARBA" id="ARBA00005747"/>
    </source>
</evidence>
<proteinExistence type="inferred from homology"/>
<evidence type="ECO:0000256" key="6">
    <source>
        <dbReference type="ARBA" id="ARBA00022723"/>
    </source>
</evidence>
<feature type="binding site" evidence="17">
    <location>
        <position position="274"/>
    </location>
    <ligand>
        <name>Zn(2+)</name>
        <dbReference type="ChEBI" id="CHEBI:29105"/>
        <label>1</label>
    </ligand>
</feature>
<keyword evidence="22" id="KW-1185">Reference proteome</keyword>